<reference evidence="5 6" key="1">
    <citation type="submission" date="2020-07" db="EMBL/GenBank/DDBJ databases">
        <title>Alkalicella. sp. LB2 genome.</title>
        <authorList>
            <person name="Postec A."/>
            <person name="Quemeneur M."/>
        </authorList>
    </citation>
    <scope>NUCLEOTIDE SEQUENCE [LARGE SCALE GENOMIC DNA]</scope>
    <source>
        <strain evidence="5 6">LB2</strain>
    </source>
</reference>
<dbReference type="Gene3D" id="1.10.10.1320">
    <property type="entry name" value="Anti-sigma factor, zinc-finger domain"/>
    <property type="match status" value="1"/>
</dbReference>
<evidence type="ECO:0000256" key="1">
    <source>
        <dbReference type="ARBA" id="ARBA00024353"/>
    </source>
</evidence>
<dbReference type="KEGG" id="acae:HYG86_13305"/>
<feature type="transmembrane region" description="Helical" evidence="3">
    <location>
        <begin position="173"/>
        <end position="191"/>
    </location>
</feature>
<keyword evidence="3" id="KW-0812">Transmembrane</keyword>
<sequence length="196" mass="22201">MNCSDFERLIDKALEDGLSHEEKAYFDKHISSCQKCREELKELQDIETALHSLNKIDPPVNLKDNVIKAAYDQGLLINKKQHRISLLSKICAVAASFLLLFMLTDVFSLYPITDGSKNDTQKFIVQGEEQLNKEDLERDIVLNGEDSPEDEGTITGMDVLNTNADHISETSNLVLIFACLLLFAPLVRDVYKKRKN</sequence>
<dbReference type="InterPro" id="IPR041916">
    <property type="entry name" value="Anti_sigma_zinc_sf"/>
</dbReference>
<dbReference type="InterPro" id="IPR027383">
    <property type="entry name" value="Znf_put"/>
</dbReference>
<dbReference type="Proteomes" id="UP000516160">
    <property type="component" value="Chromosome"/>
</dbReference>
<evidence type="ECO:0000256" key="3">
    <source>
        <dbReference type="SAM" id="Phobius"/>
    </source>
</evidence>
<organism evidence="5 6">
    <name type="scientific">Alkalicella caledoniensis</name>
    <dbReference type="NCBI Taxonomy" id="2731377"/>
    <lineage>
        <taxon>Bacteria</taxon>
        <taxon>Bacillati</taxon>
        <taxon>Bacillota</taxon>
        <taxon>Clostridia</taxon>
        <taxon>Eubacteriales</taxon>
        <taxon>Proteinivoracaceae</taxon>
        <taxon>Alkalicella</taxon>
    </lineage>
</organism>
<keyword evidence="3" id="KW-1133">Transmembrane helix</keyword>
<proteinExistence type="inferred from homology"/>
<evidence type="ECO:0000259" key="4">
    <source>
        <dbReference type="Pfam" id="PF13490"/>
    </source>
</evidence>
<dbReference type="RefSeq" id="WP_213166092.1">
    <property type="nucleotide sequence ID" value="NZ_CP058559.1"/>
</dbReference>
<evidence type="ECO:0000256" key="2">
    <source>
        <dbReference type="ARBA" id="ARBA00024438"/>
    </source>
</evidence>
<dbReference type="AlphaFoldDB" id="A0A7G9WAH2"/>
<gene>
    <name evidence="5" type="ORF">HYG86_13305</name>
</gene>
<protein>
    <recommendedName>
        <fullName evidence="2">Anti-sigma-W factor RsiW</fullName>
    </recommendedName>
</protein>
<feature type="transmembrane region" description="Helical" evidence="3">
    <location>
        <begin position="86"/>
        <end position="110"/>
    </location>
</feature>
<keyword evidence="6" id="KW-1185">Reference proteome</keyword>
<keyword evidence="3" id="KW-0472">Membrane</keyword>
<comment type="similarity">
    <text evidence="1">Belongs to the zinc-associated anti-sigma factor (ZAS) superfamily. Anti-sigma-W factor family.</text>
</comment>
<evidence type="ECO:0000313" key="5">
    <source>
        <dbReference type="EMBL" id="QNO15684.1"/>
    </source>
</evidence>
<accession>A0A7G9WAH2</accession>
<dbReference type="EMBL" id="CP058559">
    <property type="protein sequence ID" value="QNO15684.1"/>
    <property type="molecule type" value="Genomic_DNA"/>
</dbReference>
<evidence type="ECO:0000313" key="6">
    <source>
        <dbReference type="Proteomes" id="UP000516160"/>
    </source>
</evidence>
<name>A0A7G9WAH2_ALKCA</name>
<dbReference type="Pfam" id="PF13490">
    <property type="entry name" value="zf-HC2"/>
    <property type="match status" value="1"/>
</dbReference>
<feature type="domain" description="Putative zinc-finger" evidence="4">
    <location>
        <begin position="3"/>
        <end position="37"/>
    </location>
</feature>